<dbReference type="RefSeq" id="WP_120749895.1">
    <property type="nucleotide sequence ID" value="NZ_RBAH01000021.1"/>
</dbReference>
<dbReference type="Pfam" id="PF04434">
    <property type="entry name" value="SWIM"/>
    <property type="match status" value="1"/>
</dbReference>
<feature type="domain" description="SWIM-type" evidence="3">
    <location>
        <begin position="54"/>
        <end position="90"/>
    </location>
</feature>
<dbReference type="EMBL" id="RBAH01000021">
    <property type="protein sequence ID" value="RKN75963.1"/>
    <property type="molecule type" value="Genomic_DNA"/>
</dbReference>
<keyword evidence="1" id="KW-0863">Zinc-finger</keyword>
<evidence type="ECO:0000256" key="1">
    <source>
        <dbReference type="PROSITE-ProRule" id="PRU00325"/>
    </source>
</evidence>
<feature type="compositionally biased region" description="Basic and acidic residues" evidence="2">
    <location>
        <begin position="108"/>
        <end position="128"/>
    </location>
</feature>
<organism evidence="4 5">
    <name type="scientific">Paenibacillus ginsengarvi</name>
    <dbReference type="NCBI Taxonomy" id="400777"/>
    <lineage>
        <taxon>Bacteria</taxon>
        <taxon>Bacillati</taxon>
        <taxon>Bacillota</taxon>
        <taxon>Bacilli</taxon>
        <taxon>Bacillales</taxon>
        <taxon>Paenibacillaceae</taxon>
        <taxon>Paenibacillus</taxon>
    </lineage>
</organism>
<accession>A0A3B0BRP5</accession>
<sequence length="477" mass="53468">MNVTEAYVDSLALNSGAIKNGRDLAKKNSFTLLGISEDQTVLFGECQGSGKEPYRCSADFVKEESPVFRCSCPSRQFPCKHVLGLLYSRTTGKTFGVAAIPPDLLEKREKAEKREEKKKEAAETETPVKRKTNKAAAAKKAAAQLEGIGIAEKLLHHIVQSGLGSLDKKSLQTAEEQAKQLGNHYIPGIQTTLRELLLVLRSEDDRTAVYARAVEGMINLHSLLKKSREHLQIRADQPDTPLDTETPLEERIGHAFQIAELRDSGLAEGETELLQLAFRSYADEARGEYIDEGFWADLPTGRIHTTKTYRPFRAAKYIREDDSFYEVIRAKELFRYPGDRNARVRWEEATMREAEAGDYSRVRSYAVKSVADAVKQVKNQMKNPLSDKHPVLLLHAASIGRTDDGLYALLDESGNRLLLTDIDCLGHPTVPLLPMLNERWLKDQAYLVMFEHDMALGRLAAQPLSIVTDDAVIRLLY</sequence>
<dbReference type="OrthoDB" id="9816340at2"/>
<keyword evidence="1" id="KW-0479">Metal-binding</keyword>
<dbReference type="InterPro" id="IPR007527">
    <property type="entry name" value="Znf_SWIM"/>
</dbReference>
<proteinExistence type="predicted"/>
<name>A0A3B0BRP5_9BACL</name>
<keyword evidence="5" id="KW-1185">Reference proteome</keyword>
<dbReference type="PROSITE" id="PS50966">
    <property type="entry name" value="ZF_SWIM"/>
    <property type="match status" value="1"/>
</dbReference>
<dbReference type="GO" id="GO:0008270">
    <property type="term" value="F:zinc ion binding"/>
    <property type="evidence" value="ECO:0007669"/>
    <property type="project" value="UniProtKB-KW"/>
</dbReference>
<keyword evidence="1" id="KW-0862">Zinc</keyword>
<dbReference type="Proteomes" id="UP000282311">
    <property type="component" value="Unassembled WGS sequence"/>
</dbReference>
<evidence type="ECO:0000256" key="2">
    <source>
        <dbReference type="SAM" id="MobiDB-lite"/>
    </source>
</evidence>
<evidence type="ECO:0000313" key="5">
    <source>
        <dbReference type="Proteomes" id="UP000282311"/>
    </source>
</evidence>
<evidence type="ECO:0000259" key="3">
    <source>
        <dbReference type="PROSITE" id="PS50966"/>
    </source>
</evidence>
<protein>
    <submittedName>
        <fullName evidence="4">SWIM zinc finger family protein</fullName>
    </submittedName>
</protein>
<feature type="region of interest" description="Disordered" evidence="2">
    <location>
        <begin position="108"/>
        <end position="135"/>
    </location>
</feature>
<dbReference type="AlphaFoldDB" id="A0A3B0BRP5"/>
<evidence type="ECO:0000313" key="4">
    <source>
        <dbReference type="EMBL" id="RKN75963.1"/>
    </source>
</evidence>
<gene>
    <name evidence="4" type="ORF">D7M11_24485</name>
</gene>
<comment type="caution">
    <text evidence="4">The sequence shown here is derived from an EMBL/GenBank/DDBJ whole genome shotgun (WGS) entry which is preliminary data.</text>
</comment>
<reference evidence="4 5" key="1">
    <citation type="journal article" date="2007" name="Int. J. Syst. Evol. Microbiol.">
        <title>Paenibacillus ginsengarvi sp. nov., isolated from soil from ginseng cultivation.</title>
        <authorList>
            <person name="Yoon M.H."/>
            <person name="Ten L.N."/>
            <person name="Im W.T."/>
        </authorList>
    </citation>
    <scope>NUCLEOTIDE SEQUENCE [LARGE SCALE GENOMIC DNA]</scope>
    <source>
        <strain evidence="4 5">KCTC 13059</strain>
    </source>
</reference>